<dbReference type="InterPro" id="IPR053879">
    <property type="entry name" value="HYDIN_VesB_CFA65-like_Ig"/>
</dbReference>
<dbReference type="Pfam" id="PF18911">
    <property type="entry name" value="PKD_4"/>
    <property type="match status" value="1"/>
</dbReference>
<feature type="compositionally biased region" description="Gly residues" evidence="6">
    <location>
        <begin position="852"/>
        <end position="873"/>
    </location>
</feature>
<feature type="transmembrane region" description="Helical" evidence="7">
    <location>
        <begin position="3510"/>
        <end position="3529"/>
    </location>
</feature>
<feature type="region of interest" description="Disordered" evidence="6">
    <location>
        <begin position="1751"/>
        <end position="1775"/>
    </location>
</feature>
<dbReference type="InterPro" id="IPR003343">
    <property type="entry name" value="Big_2"/>
</dbReference>
<feature type="region of interest" description="Disordered" evidence="6">
    <location>
        <begin position="739"/>
        <end position="759"/>
    </location>
</feature>
<dbReference type="Pfam" id="PF02368">
    <property type="entry name" value="Big_2"/>
    <property type="match status" value="1"/>
</dbReference>
<feature type="compositionally biased region" description="Polar residues" evidence="6">
    <location>
        <begin position="1755"/>
        <end position="1772"/>
    </location>
</feature>
<dbReference type="SUPFAM" id="SSF49373">
    <property type="entry name" value="Invasin/intimin cell-adhesion fragments"/>
    <property type="match status" value="2"/>
</dbReference>
<dbReference type="NCBIfam" id="TIGR04213">
    <property type="entry name" value="PGF_pre_PGF"/>
    <property type="match status" value="2"/>
</dbReference>
<dbReference type="InterPro" id="IPR000601">
    <property type="entry name" value="PKD_dom"/>
</dbReference>
<dbReference type="Proteomes" id="UP001203207">
    <property type="component" value="Unassembled WGS sequence"/>
</dbReference>
<dbReference type="RefSeq" id="WP_250584694.1">
    <property type="nucleotide sequence ID" value="NZ_JAKRVX010000004.1"/>
</dbReference>
<keyword evidence="10" id="KW-1185">Reference proteome</keyword>
<dbReference type="CDD" id="cd00146">
    <property type="entry name" value="PKD"/>
    <property type="match status" value="2"/>
</dbReference>
<feature type="region of interest" description="Disordered" evidence="6">
    <location>
        <begin position="906"/>
        <end position="928"/>
    </location>
</feature>
<dbReference type="InterPro" id="IPR008964">
    <property type="entry name" value="Invasin/intimin_cell_adhesion"/>
</dbReference>
<reference evidence="9" key="1">
    <citation type="journal article" date="2022" name="Syst. Appl. Microbiol.">
        <title>Natronocalculus amylovorans gen. nov., sp. nov., and Natranaeroarchaeum aerophilus sp. nov., dominant culturable amylolytic natronoarchaea from hypersaline soda lakes in southwestern Siberia.</title>
        <authorList>
            <person name="Sorokin D.Y."/>
            <person name="Elcheninov A.G."/>
            <person name="Khizhniak T.V."/>
            <person name="Koenen M."/>
            <person name="Bale N.J."/>
            <person name="Damste J.S.S."/>
            <person name="Kublanov I.V."/>
        </authorList>
    </citation>
    <scope>NUCLEOTIDE SEQUENCE</scope>
    <source>
        <strain evidence="9">AArc-St2</strain>
    </source>
</reference>
<dbReference type="PANTHER" id="PTHR23053">
    <property type="entry name" value="DLEC1 DELETED IN LUNG AND ESOPHAGEAL CANCER 1"/>
    <property type="match status" value="1"/>
</dbReference>
<dbReference type="InterPro" id="IPR022409">
    <property type="entry name" value="PKD/Chitinase_dom"/>
</dbReference>
<feature type="region of interest" description="Disordered" evidence="6">
    <location>
        <begin position="850"/>
        <end position="873"/>
    </location>
</feature>
<dbReference type="InterPro" id="IPR035986">
    <property type="entry name" value="PKD_dom_sf"/>
</dbReference>
<dbReference type="InterPro" id="IPR033305">
    <property type="entry name" value="Hydin-like"/>
</dbReference>
<keyword evidence="3" id="KW-0963">Cytoplasm</keyword>
<accession>A0AAE3K8P0</accession>
<feature type="region of interest" description="Disordered" evidence="6">
    <location>
        <begin position="3191"/>
        <end position="3213"/>
    </location>
</feature>
<proteinExistence type="predicted"/>
<feature type="region of interest" description="Disordered" evidence="6">
    <location>
        <begin position="3480"/>
        <end position="3502"/>
    </location>
</feature>
<evidence type="ECO:0000256" key="2">
    <source>
        <dbReference type="ARBA" id="ARBA00004496"/>
    </source>
</evidence>
<dbReference type="InterPro" id="IPR011493">
    <property type="entry name" value="GLUG"/>
</dbReference>
<dbReference type="InterPro" id="IPR013783">
    <property type="entry name" value="Ig-like_fold"/>
</dbReference>
<feature type="region of interest" description="Disordered" evidence="6">
    <location>
        <begin position="2808"/>
        <end position="2832"/>
    </location>
</feature>
<dbReference type="EMBL" id="JAKRVX010000004">
    <property type="protein sequence ID" value="MCL9817512.1"/>
    <property type="molecule type" value="Genomic_DNA"/>
</dbReference>
<keyword evidence="7" id="KW-0812">Transmembrane</keyword>
<feature type="region of interest" description="Disordered" evidence="6">
    <location>
        <begin position="1910"/>
        <end position="1932"/>
    </location>
</feature>
<evidence type="ECO:0000256" key="6">
    <source>
        <dbReference type="SAM" id="MobiDB-lite"/>
    </source>
</evidence>
<evidence type="ECO:0000256" key="4">
    <source>
        <dbReference type="ARBA" id="ARBA00023069"/>
    </source>
</evidence>
<feature type="compositionally biased region" description="Polar residues" evidence="6">
    <location>
        <begin position="1920"/>
        <end position="1932"/>
    </location>
</feature>
<evidence type="ECO:0000256" key="3">
    <source>
        <dbReference type="ARBA" id="ARBA00022490"/>
    </source>
</evidence>
<feature type="compositionally biased region" description="Gly residues" evidence="6">
    <location>
        <begin position="956"/>
        <end position="965"/>
    </location>
</feature>
<feature type="compositionally biased region" description="Basic and acidic residues" evidence="6">
    <location>
        <begin position="3480"/>
        <end position="3497"/>
    </location>
</feature>
<evidence type="ECO:0000256" key="5">
    <source>
        <dbReference type="ARBA" id="ARBA00023273"/>
    </source>
</evidence>
<dbReference type="Pfam" id="PF07581">
    <property type="entry name" value="Glug"/>
    <property type="match status" value="1"/>
</dbReference>
<dbReference type="PROSITE" id="PS50093">
    <property type="entry name" value="PKD"/>
    <property type="match status" value="1"/>
</dbReference>
<dbReference type="InterPro" id="IPR026453">
    <property type="entry name" value="PGF_pre_PGF"/>
</dbReference>
<evidence type="ECO:0000259" key="8">
    <source>
        <dbReference type="PROSITE" id="PS50093"/>
    </source>
</evidence>
<dbReference type="Gene3D" id="2.60.40.10">
    <property type="entry name" value="Immunoglobulins"/>
    <property type="match status" value="9"/>
</dbReference>
<keyword evidence="5" id="KW-0966">Cell projection</keyword>
<feature type="region of interest" description="Disordered" evidence="6">
    <location>
        <begin position="955"/>
        <end position="984"/>
    </location>
</feature>
<protein>
    <submittedName>
        <fullName evidence="9">Choice-of-anchor D domain-containing protein</fullName>
    </submittedName>
</protein>
<dbReference type="PANTHER" id="PTHR23053:SF0">
    <property type="entry name" value="HYDROCEPHALUS-INDUCING PROTEIN HOMOLOG"/>
    <property type="match status" value="1"/>
</dbReference>
<comment type="subcellular location">
    <subcellularLocation>
        <location evidence="1">Cell projection</location>
        <location evidence="1">Cilium</location>
    </subcellularLocation>
    <subcellularLocation>
        <location evidence="2">Cytoplasm</location>
    </subcellularLocation>
</comment>
<feature type="transmembrane region" description="Helical" evidence="7">
    <location>
        <begin position="28"/>
        <end position="49"/>
    </location>
</feature>
<organism evidence="9 10">
    <name type="scientific">Natronocalculus amylovorans</name>
    <dbReference type="NCBI Taxonomy" id="2917812"/>
    <lineage>
        <taxon>Archaea</taxon>
        <taxon>Methanobacteriati</taxon>
        <taxon>Methanobacteriota</taxon>
        <taxon>Stenosarchaea group</taxon>
        <taxon>Halobacteria</taxon>
        <taxon>Halobacteriales</taxon>
        <taxon>Haloferacaceae</taxon>
        <taxon>Natronocalculus</taxon>
    </lineage>
</organism>
<dbReference type="SUPFAM" id="SSF49299">
    <property type="entry name" value="PKD domain"/>
    <property type="match status" value="2"/>
</dbReference>
<evidence type="ECO:0000256" key="1">
    <source>
        <dbReference type="ARBA" id="ARBA00004138"/>
    </source>
</evidence>
<dbReference type="Gene3D" id="2.160.20.110">
    <property type="match status" value="5"/>
</dbReference>
<evidence type="ECO:0000313" key="9">
    <source>
        <dbReference type="EMBL" id="MCL9817512.1"/>
    </source>
</evidence>
<sequence>MRDTNGRTEREQSILGDRFSISTVGGRVLRMCVLIGVLLLAGSVVGGIAATEETVEISNWSELQSIEDDLDGDYILIADLDKNTEDYDAVVGDGDFRPIGPTFTGSFDGNGQTISDLVIDGGSNVGLFSTSEGDIHRLALQDVEIYGDDNHVGGIVGSMDGGSISKSYVTGEVSSSRVGVGGLIGQGTDGEINASYTIVDGSVGIWSVGGLVGDVRSGTLSINESYALGTLSGDDRLGGLVGDVVSGTVNIESVYWDRERSGVTNTAGRVGPSATLSTNNVSGLSSDELKGDAAVTNMDGFDFDATWAVETGDIISHPYLQSTPQDPAPGRENTRFAGGIGTADDPIQIETWEHLHRVSESLDAHFELIGDLDEETDGYEEYVTDPSEGFEPIGSGADPFTGEFDGSGYVIDGLYIDQNGDYVGLFGSVGSTGRLTHVGLDAVNVTGNEYVGGVAGESAGEIDQSWVSGNVTGSVTVGGLVGHTTGTVVESYSVGTVTAESAVGGLVGSTGSSSAVSESYAAGDIEADTEFGGLVGVNDGEVSTSFWNVDVVESGDGAGVNDGTVDATGLSTTEMKGEAAVANMSDDFDFDATWTVRTGHIISYPYLQSTVQEPAPGYDDLRFAGGLGSKDEPLEIDTWEHLHNVRQELDGHFELVGDLDDQTEGYSEYVADRSVGFEPIGNGNDPFTGTFEGHDHEIRDLRIDRSEASNGKDAGLFLYVDGGVISSVGIIDGEITAADGSRGSAATDGSDATDGENGGDAAGLVLVNNDGAVRNSRVTNTIVTAGSGGAGGNGCSTFGQFDGCSGDDDGGLGSAGGDGGDGGDAAGVVLGSIDGAVNNTYLTGSTVTAGSGRNGGHGGDGGDGALPGGDGGDGGTAAGLIEYIDGEDAVITDSYVDDTVITAGSGGRGGPGYDGFQSSPNPGAGGDGGAAAGIVSDISDGTVQNVYIFATNIDAGSGGSGGDGGTQDPNGSPGDDGPVGTIVVENGGTVSASYWSTDTVNQNVSDGGEGLTSAQMRGPTAEDNMNGFDFADTWAAGTNPEEGFLVSLPYLQQNQQVPAPGAESLFADGNGTAENPYQIENWEHLHNIREVLDANYTLSGDLNETAPGYETYVADPTAGFEPIGDDDNAFNGTFNGSGFTISNLEINQPDMNRVGLFAKLDSGSHVEYVTLESVSVEGSSIVGGLVGDNADGTVHDSFVSGSVSGSDSVGGLVGSNRAGIHNSSTDVVITSARGGGLVGYNDNNATIQSSVATGVINGDDETGGLVGWNDGGTIHNSYASGSIDGNENVGGLVGKNGGEIKESYSVGPVDGNSNVGGLVGTSDGGTVTNSYWDVETTQQTESAGGIGLTTLQMTGDRAADNMDGFDFGETWVAGEADSQEGGLTVFYPVLQNNTQEPAPSTSLYDTGEGTVDNPYEIGDWYQLNYIRVSLDSEFVLTGDLDEDSPGYEQIAGADANGGDGFEPIGDTTNKFNGAFDGNDHTISDLVIDQSNSQEIPVGLFGYVGGDGEINNVTLVSASVTGDESQTGFDQDRTGALVGLLEGTVTNSSAEADVVGGDSVGGLVGINDGGTVSESYATGDVDGNNNVGGLVGDNNAGMVSESYATGDVGGRVGVGGLVGGNSGTVSESYATGTVDGETNVGGLVGLDIDGDVPDSYWDTEATGQDDSAGGLGLTTIEMKGADSRLDGFDFQNTWDVVSNENVSYPFLQAIAQEPAPGLEAVEDISVSLADTEIEQGEETSFTVTVSLSESGESEATRLSNLTSSNPANATVDENGTVTGTGVGNVTITGSYGSKEDSAILTVTPGPSVEVDVETQPATSTAGEPLVGPPAVLVTDEFGNPTPGTNVSVTAVNDPDALVSGDLEVETNESGISTFDDLVIETAADYELEFSINDAEDGVNESDTAVSEEFTVEPADPDSFEIETQPNANQTAGESITGLPAVNVTDAFDNSISGLTISATADGPGPVVSGGKADTDGEGVATFDDLVIETAGDYQLNFSIDGEGLEHVTTDDFTVEPADADSVAIVTQPADSTAGESLAGPPTVNVTDEFDNLVDGISVTVSEMGGYTFDNGTTTIETVDGIATFDDLVIETAANYELEFSITDAEDGVVEADDAASDVFTVEPADANSVDIDTQPADSTAGELIVGPPTVNVTDTFNNPIANKKVTATINGSATLDGATEAATNSTGIAVFDQLSNTTADTYELSFALTENNAVNSISDAFEITPAAPDRLAATNVTETAGIEGEITLTLTDEFSNQIPGETISVSDDSNISNLAETAITNESGVAAFSFNETTSGTYTPTFDVAEDDTVTESTTVTIEPAAPINFGIETNGLVHTVSNDFTDQNALNVSVTLSDQFDNLIPNANVTVTDDGIGTMVHPEQEQKTDENATTLFTIQTATPQENLNFTFTELESGENNSAVLEGVDFEPALPQARGSASSYTVTLGTNVTFRASDSIVPTGSNPQYNWTFEDDGTEIENATGLTHTTNFTQPVTLTAILNVTVANETSTDTFTVHVQDRQRPTARLTAPETVAVGESFELTGTESTDNIGIADYEWDFGNGTVVNGPTLNETTGNYTEPGEYDVTLTVTDTSGNTDTNTTTLIAEGANATLSTNTIDFGEIGTNSTTTDSIRISNDGTTALNITDTTVTGTNESAFTIVGNDNPRIRPDESQSLRVAFEPTAVNEKNATLRIMTENNTGPDRFEIAVNGVGIQSNLSAVASSVDFGSVDLATPVEQNVTIENNGTDNATIEAVALLGSDADHFNITTEPSTIVAGNSENITVTFGPQAVGSKSTTLRIETTDGDSARVALSGTGEGPQLNIPSTSRSAGSIGSGTDTTATATLRNYGSQPLNITDFTLTGADSEAFEIVTDVDGLVIAPDTRERVELQFAPDAPGEYTTVLEVAHNDTTMDTAEITFRGTAVSADIDVDQTTLDFGTTEVGQSGFLNLTISNDDNSGAALNITSTSIVGSNSEDFSIENPDRPFTVAAGEERDLQINFTALAAGAREAQLQINSDANQGQTNVWLSNTRSYIVVQEVSNPTVNIDGRNLDEGTDRMLNVSTPSTRASDVTIDELGFTMQRDGDFEMNLINGESAFDNAFDADSDTEIVQYVGIKHLDHLSDDTFADTSLIYRVDTDALSESIDPDDVAIHRYDETSGEYVELDAEFIEERGGQLHYIVETPGFSEFVITATDAEDDTPGTAPSTGGGSGSAPAPSSIDIQVTGESTVEVSGGRAGDTIRINDETTGTNGTFGGQGNIVVNEISVELASTRDFWLTVETFEFGDARANMEETSENGHASVAATFETETGTLSVGYITIRHNLEPEDIVDVHFDFSVNQSYIDTLDIPTEEVSLHRQSDNWTALPTNYIGANESHYRFEANSPGFSSFAIGTGAPVTVVTDATLDESELVAGETATTFVTVENRGEFDANSTIELDADGVVVDSDTVAIPAGETIETTLSFEPAVGEYELSVNGVDVGHLTVVDDAHEQSEDTDTDRGEETRDAEDETDGAIDLRWLFLIAIILVLLAVLWRYRTLLFDSSE</sequence>
<keyword evidence="4" id="KW-0969">Cilium</keyword>
<keyword evidence="7" id="KW-0472">Membrane</keyword>
<comment type="caution">
    <text evidence="9">The sequence shown here is derived from an EMBL/GenBank/DDBJ whole genome shotgun (WGS) entry which is preliminary data.</text>
</comment>
<feature type="compositionally biased region" description="Polar residues" evidence="6">
    <location>
        <begin position="2818"/>
        <end position="2832"/>
    </location>
</feature>
<evidence type="ECO:0000256" key="7">
    <source>
        <dbReference type="SAM" id="Phobius"/>
    </source>
</evidence>
<dbReference type="NCBIfam" id="NF012200">
    <property type="entry name" value="choice_anch_D"/>
    <property type="match status" value="4"/>
</dbReference>
<keyword evidence="7" id="KW-1133">Transmembrane helix</keyword>
<dbReference type="GO" id="GO:0005737">
    <property type="term" value="C:cytoplasm"/>
    <property type="evidence" value="ECO:0007669"/>
    <property type="project" value="UniProtKB-SubCell"/>
</dbReference>
<feature type="domain" description="PKD" evidence="8">
    <location>
        <begin position="2519"/>
        <end position="2607"/>
    </location>
</feature>
<evidence type="ECO:0000313" key="10">
    <source>
        <dbReference type="Proteomes" id="UP001203207"/>
    </source>
</evidence>
<dbReference type="SMART" id="SM00635">
    <property type="entry name" value="BID_2"/>
    <property type="match status" value="1"/>
</dbReference>
<gene>
    <name evidence="9" type="ORF">AArcSt2_11205</name>
</gene>
<name>A0AAE3K8P0_9EURY</name>
<dbReference type="Gene3D" id="2.60.40.1080">
    <property type="match status" value="1"/>
</dbReference>
<dbReference type="SMART" id="SM00089">
    <property type="entry name" value="PKD"/>
    <property type="match status" value="2"/>
</dbReference>
<reference evidence="9" key="2">
    <citation type="submission" date="2022-02" db="EMBL/GenBank/DDBJ databases">
        <authorList>
            <person name="Elcheninov A.G."/>
            <person name="Sorokin D.Y."/>
            <person name="Kublanov I.V."/>
        </authorList>
    </citation>
    <scope>NUCLEOTIDE SEQUENCE</scope>
    <source>
        <strain evidence="9">AArc-St2</strain>
    </source>
</reference>
<dbReference type="Pfam" id="PF22544">
    <property type="entry name" value="HYDIN_VesB_CFA65-like_Ig"/>
    <property type="match status" value="3"/>
</dbReference>